<evidence type="ECO:0000313" key="10">
    <source>
        <dbReference type="EMBL" id="TKC65433.1"/>
    </source>
</evidence>
<dbReference type="InterPro" id="IPR036942">
    <property type="entry name" value="Beta-barrel_TonB_sf"/>
</dbReference>
<evidence type="ECO:0000313" key="11">
    <source>
        <dbReference type="Proteomes" id="UP000309594"/>
    </source>
</evidence>
<comment type="subcellular location">
    <subcellularLocation>
        <location evidence="1 7">Cell outer membrane</location>
        <topology evidence="1 7">Multi-pass membrane protein</topology>
    </subcellularLocation>
</comment>
<dbReference type="AlphaFoldDB" id="A0A4U1GQI6"/>
<keyword evidence="3 7" id="KW-1134">Transmembrane beta strand</keyword>
<dbReference type="EMBL" id="SWDX01000001">
    <property type="protein sequence ID" value="TKC65433.1"/>
    <property type="molecule type" value="Genomic_DNA"/>
</dbReference>
<dbReference type="Pfam" id="PF07715">
    <property type="entry name" value="Plug"/>
    <property type="match status" value="1"/>
</dbReference>
<dbReference type="InterPro" id="IPR012910">
    <property type="entry name" value="Plug_dom"/>
</dbReference>
<feature type="transmembrane region" description="Helical" evidence="8">
    <location>
        <begin position="21"/>
        <end position="41"/>
    </location>
</feature>
<dbReference type="Pfam" id="PF13715">
    <property type="entry name" value="CarbopepD_reg_2"/>
    <property type="match status" value="1"/>
</dbReference>
<dbReference type="InterPro" id="IPR023996">
    <property type="entry name" value="TonB-dep_OMP_SusC/RagA"/>
</dbReference>
<proteinExistence type="inferred from homology"/>
<dbReference type="InterPro" id="IPR039426">
    <property type="entry name" value="TonB-dep_rcpt-like"/>
</dbReference>
<dbReference type="InterPro" id="IPR008969">
    <property type="entry name" value="CarboxyPept-like_regulatory"/>
</dbReference>
<evidence type="ECO:0000256" key="7">
    <source>
        <dbReference type="PROSITE-ProRule" id="PRU01360"/>
    </source>
</evidence>
<comment type="caution">
    <text evidence="10">The sequence shown here is derived from an EMBL/GenBank/DDBJ whole genome shotgun (WGS) entry which is preliminary data.</text>
</comment>
<dbReference type="SMART" id="SM00965">
    <property type="entry name" value="STN"/>
    <property type="match status" value="1"/>
</dbReference>
<evidence type="ECO:0000256" key="8">
    <source>
        <dbReference type="SAM" id="Phobius"/>
    </source>
</evidence>
<dbReference type="Gene3D" id="2.170.130.10">
    <property type="entry name" value="TonB-dependent receptor, plug domain"/>
    <property type="match status" value="1"/>
</dbReference>
<evidence type="ECO:0000256" key="4">
    <source>
        <dbReference type="ARBA" id="ARBA00022692"/>
    </source>
</evidence>
<feature type="domain" description="Secretin/TonB short N-terminal" evidence="9">
    <location>
        <begin position="70"/>
        <end position="121"/>
    </location>
</feature>
<evidence type="ECO:0000256" key="2">
    <source>
        <dbReference type="ARBA" id="ARBA00022448"/>
    </source>
</evidence>
<evidence type="ECO:0000256" key="1">
    <source>
        <dbReference type="ARBA" id="ARBA00004571"/>
    </source>
</evidence>
<sequence>MNFYLVHSVLSRIQKIDKRKYIMRINLTIIMLTGFLLQVSIAGNAQKINLIKRNIQLQEVFREIGLQTGYDFVYSTQLIKQAERVNVTAVNASLQEVLNACFKDQPFEYEISDNSILIKRRKLSAEELAIQQLTMTITGKVTDAAGKPMPGVNIRYAGAKTAKITDEDGKYSIEIPDGNVELIFTYVGYKVYKVKPGTRKVLHVQLELSTGELDGVVVTGYQEIRKDRVTGSVTVLTAKELENNSFRTIDQILEGKVPGLYSYSTSGAPGVRSNIRIRGDNSISGNKEPLWVVDGLPLQGGVASINVINTGNIQESILDHGIANLSPTDIESITILKDAAAAAIYGARAANGVIVIKTKKGSVGKTNISYNGSYGIGEAPSVNLNFMNSAEKIKFEEDLMDDLNKAWEGGTVSKIYAQYQNGYLSKEAYEAQMDQLRAINTNWFDVIFRTSRSQSHAVSMRGGAGNTSYFSSFNYNNQQGVLEHNKYNQLGAKIEIVHSPSEKFDITFGLNGTYRKNNSPNSAVDPFKYAVFANPYEKPFDENGNYYRDASYLGDNRSVVHFGAVYDKFNILRELSETGNQSIASDLTARLGLRYQVLKGLKADVLGSITYSTNNTEGFAAAGTYSSFSGNFSGGVTGLELPDGYNNGYLKEGSGRTSAVAMRGLLSYNNDDLADHSFSLVTGTELSSSNSNNSFHKFVEYDELYRFVSMPSYVADVKYVDMKSKLGGLSGTAVAEDRSLSFFAAFTYTLKDKYVFNINSRFDGASTIGSASRFTPLWSASTRWNIMRENFLKKVKVISDLALRLSYGYTGNIDRSAYPVPLVFLGALRYNDEYTAQSVSFPNPNIKWEKKEDRNIGLDFGLFENVIGGSINYYNNNIRDLMGGLTTPISYGRSSIQINGLSLNNTGWDANINFRLKFGKNVRWINSFNIGQNKNMITKAYRKSLNDLDWKGGSDNIEGYATGATFGYDFAGVSPLTGGAMIYLSDASRQLLATAQGKDISQISDKFDAEDKTLTSDMREKVFRKSMHYLGSLMPQYNGGFSSTVTWKSLELRAGFSYATGFLLEAFNERKNAPSGYNKLSEVFVSKTNRLKSAMDRWRSVGDITNVPRYQGSSTTYLTLVTDDKYERGDYLSFRDIVLTYNIKGEFLNKTGIKSCRIGLQVNNPYVFTRYTGLDATKGGAFNYPTPRVYMLNLSLGL</sequence>
<reference evidence="10 11" key="1">
    <citation type="submission" date="2019-04" db="EMBL/GenBank/DDBJ databases">
        <title>Pedobacter sp. RP-1-16 sp. nov., isolated from Arctic soil.</title>
        <authorList>
            <person name="Dahal R.H."/>
            <person name="Kim D.-U."/>
        </authorList>
    </citation>
    <scope>NUCLEOTIDE SEQUENCE [LARGE SCALE GENOMIC DNA]</scope>
    <source>
        <strain evidence="10 11">RP-1-16</strain>
    </source>
</reference>
<protein>
    <submittedName>
        <fullName evidence="10">SusC/RagA family TonB-linked outer membrane protein</fullName>
    </submittedName>
</protein>
<evidence type="ECO:0000256" key="3">
    <source>
        <dbReference type="ARBA" id="ARBA00022452"/>
    </source>
</evidence>
<dbReference type="InterPro" id="IPR037066">
    <property type="entry name" value="Plug_dom_sf"/>
</dbReference>
<evidence type="ECO:0000256" key="6">
    <source>
        <dbReference type="ARBA" id="ARBA00023237"/>
    </source>
</evidence>
<keyword evidence="6 7" id="KW-0998">Cell outer membrane</keyword>
<dbReference type="SUPFAM" id="SSF56935">
    <property type="entry name" value="Porins"/>
    <property type="match status" value="1"/>
</dbReference>
<keyword evidence="8" id="KW-1133">Transmembrane helix</keyword>
<dbReference type="Gene3D" id="2.40.170.20">
    <property type="entry name" value="TonB-dependent receptor, beta-barrel domain"/>
    <property type="match status" value="1"/>
</dbReference>
<dbReference type="InterPro" id="IPR023997">
    <property type="entry name" value="TonB-dep_OMP_SusC/RagA_CS"/>
</dbReference>
<evidence type="ECO:0000259" key="9">
    <source>
        <dbReference type="SMART" id="SM00965"/>
    </source>
</evidence>
<dbReference type="Gene3D" id="2.60.40.1120">
    <property type="entry name" value="Carboxypeptidase-like, regulatory domain"/>
    <property type="match status" value="1"/>
</dbReference>
<accession>A0A4U1GQI6</accession>
<keyword evidence="2 7" id="KW-0813">Transport</keyword>
<comment type="similarity">
    <text evidence="7">Belongs to the TonB-dependent receptor family.</text>
</comment>
<dbReference type="InterPro" id="IPR011662">
    <property type="entry name" value="Secretin/TonB_short_N"/>
</dbReference>
<organism evidence="10 11">
    <name type="scientific">Pedobacter hiemivivus</name>
    <dbReference type="NCBI Taxonomy" id="2530454"/>
    <lineage>
        <taxon>Bacteria</taxon>
        <taxon>Pseudomonadati</taxon>
        <taxon>Bacteroidota</taxon>
        <taxon>Sphingobacteriia</taxon>
        <taxon>Sphingobacteriales</taxon>
        <taxon>Sphingobacteriaceae</taxon>
        <taxon>Pedobacter</taxon>
    </lineage>
</organism>
<dbReference type="GO" id="GO:0009279">
    <property type="term" value="C:cell outer membrane"/>
    <property type="evidence" value="ECO:0007669"/>
    <property type="project" value="UniProtKB-SubCell"/>
</dbReference>
<dbReference type="NCBIfam" id="TIGR04056">
    <property type="entry name" value="OMP_RagA_SusC"/>
    <property type="match status" value="1"/>
</dbReference>
<gene>
    <name evidence="10" type="ORF">FBD94_02450</name>
</gene>
<dbReference type="PROSITE" id="PS52016">
    <property type="entry name" value="TONB_DEPENDENT_REC_3"/>
    <property type="match status" value="1"/>
</dbReference>
<dbReference type="Proteomes" id="UP000309594">
    <property type="component" value="Unassembled WGS sequence"/>
</dbReference>
<evidence type="ECO:0000256" key="5">
    <source>
        <dbReference type="ARBA" id="ARBA00023136"/>
    </source>
</evidence>
<name>A0A4U1GQI6_9SPHI</name>
<keyword evidence="5 7" id="KW-0472">Membrane</keyword>
<dbReference type="NCBIfam" id="TIGR04057">
    <property type="entry name" value="SusC_RagA_signa"/>
    <property type="match status" value="1"/>
</dbReference>
<dbReference type="Pfam" id="PF07660">
    <property type="entry name" value="STN"/>
    <property type="match status" value="1"/>
</dbReference>
<keyword evidence="4 7" id="KW-0812">Transmembrane</keyword>
<dbReference type="SUPFAM" id="SSF49464">
    <property type="entry name" value="Carboxypeptidase regulatory domain-like"/>
    <property type="match status" value="1"/>
</dbReference>